<keyword evidence="11" id="KW-0175">Coiled coil</keyword>
<evidence type="ECO:0000256" key="11">
    <source>
        <dbReference type="SAM" id="Coils"/>
    </source>
</evidence>
<dbReference type="Gene3D" id="1.10.510.10">
    <property type="entry name" value="Transferase(Phosphotransferase) domain 1"/>
    <property type="match status" value="1"/>
</dbReference>
<dbReference type="OrthoDB" id="774951at2759"/>
<dbReference type="InterPro" id="IPR017441">
    <property type="entry name" value="Protein_kinase_ATP_BS"/>
</dbReference>
<protein>
    <submittedName>
        <fullName evidence="15">Kinase suppressor of Ras 2</fullName>
        <ecNumber evidence="15">2.7.11.1</ecNumber>
    </submittedName>
</protein>
<keyword evidence="16" id="KW-1185">Reference proteome</keyword>
<feature type="compositionally biased region" description="Polar residues" evidence="12">
    <location>
        <begin position="518"/>
        <end position="537"/>
    </location>
</feature>
<dbReference type="InterPro" id="IPR046349">
    <property type="entry name" value="C1-like_sf"/>
</dbReference>
<dbReference type="PROSITE" id="PS50081">
    <property type="entry name" value="ZF_DAG_PE_2"/>
    <property type="match status" value="1"/>
</dbReference>
<dbReference type="Pfam" id="PF00130">
    <property type="entry name" value="C1_1"/>
    <property type="match status" value="1"/>
</dbReference>
<evidence type="ECO:0000256" key="1">
    <source>
        <dbReference type="ARBA" id="ARBA00022527"/>
    </source>
</evidence>
<dbReference type="FunFam" id="1.10.510.10:FF:000107">
    <property type="entry name" value="kinase suppressor of Ras 1"/>
    <property type="match status" value="1"/>
</dbReference>
<dbReference type="SMART" id="SM00109">
    <property type="entry name" value="C1"/>
    <property type="match status" value="1"/>
</dbReference>
<dbReference type="GO" id="GO:0046872">
    <property type="term" value="F:metal ion binding"/>
    <property type="evidence" value="ECO:0007669"/>
    <property type="project" value="UniProtKB-KW"/>
</dbReference>
<dbReference type="Proteomes" id="UP000596742">
    <property type="component" value="Unassembled WGS sequence"/>
</dbReference>
<dbReference type="InterPro" id="IPR046933">
    <property type="entry name" value="SAM_KSR1_N_sf"/>
</dbReference>
<dbReference type="PANTHER" id="PTHR44329">
    <property type="entry name" value="SERINE/THREONINE-PROTEIN KINASE TNNI3K-RELATED"/>
    <property type="match status" value="1"/>
</dbReference>
<keyword evidence="5 15" id="KW-0418">Kinase</keyword>
<organism evidence="15 16">
    <name type="scientific">Mytilus galloprovincialis</name>
    <name type="common">Mediterranean mussel</name>
    <dbReference type="NCBI Taxonomy" id="29158"/>
    <lineage>
        <taxon>Eukaryota</taxon>
        <taxon>Metazoa</taxon>
        <taxon>Spiralia</taxon>
        <taxon>Lophotrochozoa</taxon>
        <taxon>Mollusca</taxon>
        <taxon>Bivalvia</taxon>
        <taxon>Autobranchia</taxon>
        <taxon>Pteriomorphia</taxon>
        <taxon>Mytilida</taxon>
        <taxon>Mytiloidea</taxon>
        <taxon>Mytilidae</taxon>
        <taxon>Mytilinae</taxon>
        <taxon>Mytilus</taxon>
    </lineage>
</organism>
<dbReference type="InterPro" id="IPR046861">
    <property type="entry name" value="SAM_KSR1_N"/>
</dbReference>
<feature type="domain" description="Protein kinase" evidence="13">
    <location>
        <begin position="577"/>
        <end position="858"/>
    </location>
</feature>
<evidence type="ECO:0000313" key="15">
    <source>
        <dbReference type="EMBL" id="VDI49069.1"/>
    </source>
</evidence>
<evidence type="ECO:0000259" key="13">
    <source>
        <dbReference type="PROSITE" id="PS50011"/>
    </source>
</evidence>
<dbReference type="InterPro" id="IPR000719">
    <property type="entry name" value="Prot_kinase_dom"/>
</dbReference>
<evidence type="ECO:0000256" key="7">
    <source>
        <dbReference type="ARBA" id="ARBA00022840"/>
    </source>
</evidence>
<accession>A0A8B6FJX1</accession>
<dbReference type="Gene3D" id="6.10.140.1120">
    <property type="match status" value="1"/>
</dbReference>
<dbReference type="AlphaFoldDB" id="A0A8B6FJX1"/>
<evidence type="ECO:0000256" key="12">
    <source>
        <dbReference type="SAM" id="MobiDB-lite"/>
    </source>
</evidence>
<feature type="compositionally biased region" description="Low complexity" evidence="12">
    <location>
        <begin position="172"/>
        <end position="190"/>
    </location>
</feature>
<dbReference type="CDD" id="cd20812">
    <property type="entry name" value="C1_KSR"/>
    <property type="match status" value="1"/>
</dbReference>
<feature type="domain" description="Phorbol-ester/DAG-type" evidence="14">
    <location>
        <begin position="379"/>
        <end position="426"/>
    </location>
</feature>
<dbReference type="InterPro" id="IPR013761">
    <property type="entry name" value="SAM/pointed_sf"/>
</dbReference>
<dbReference type="PROSITE" id="PS00107">
    <property type="entry name" value="PROTEIN_KINASE_ATP"/>
    <property type="match status" value="1"/>
</dbReference>
<feature type="compositionally biased region" description="Polar residues" evidence="12">
    <location>
        <begin position="191"/>
        <end position="202"/>
    </location>
</feature>
<dbReference type="InterPro" id="IPR001245">
    <property type="entry name" value="Ser-Thr/Tyr_kinase_cat_dom"/>
</dbReference>
<feature type="region of interest" description="Disordered" evidence="12">
    <location>
        <begin position="172"/>
        <end position="262"/>
    </location>
</feature>
<dbReference type="PANTHER" id="PTHR44329:SF253">
    <property type="entry name" value="KINASE SUPPRESSOR OF RAS 2"/>
    <property type="match status" value="1"/>
</dbReference>
<feature type="region of interest" description="Disordered" evidence="12">
    <location>
        <begin position="513"/>
        <end position="553"/>
    </location>
</feature>
<keyword evidence="6" id="KW-0862">Zinc</keyword>
<comment type="caution">
    <text evidence="15">The sequence shown here is derived from an EMBL/GenBank/DDBJ whole genome shotgun (WGS) entry which is preliminary data.</text>
</comment>
<dbReference type="InterPro" id="IPR025561">
    <property type="entry name" value="KSR_SAM-like_dom"/>
</dbReference>
<dbReference type="InterPro" id="IPR008271">
    <property type="entry name" value="Ser/Thr_kinase_AS"/>
</dbReference>
<dbReference type="SMART" id="SM00220">
    <property type="entry name" value="S_TKc"/>
    <property type="match status" value="1"/>
</dbReference>
<comment type="catalytic activity">
    <reaction evidence="9">
        <text>L-seryl-[protein] + ATP = O-phospho-L-seryl-[protein] + ADP + H(+)</text>
        <dbReference type="Rhea" id="RHEA:17989"/>
        <dbReference type="Rhea" id="RHEA-COMP:9863"/>
        <dbReference type="Rhea" id="RHEA-COMP:11604"/>
        <dbReference type="ChEBI" id="CHEBI:15378"/>
        <dbReference type="ChEBI" id="CHEBI:29999"/>
        <dbReference type="ChEBI" id="CHEBI:30616"/>
        <dbReference type="ChEBI" id="CHEBI:83421"/>
        <dbReference type="ChEBI" id="CHEBI:456216"/>
        <dbReference type="EC" id="2.7.11.1"/>
    </reaction>
</comment>
<dbReference type="SUPFAM" id="SSF56112">
    <property type="entry name" value="Protein kinase-like (PK-like)"/>
    <property type="match status" value="1"/>
</dbReference>
<evidence type="ECO:0000256" key="5">
    <source>
        <dbReference type="ARBA" id="ARBA00022777"/>
    </source>
</evidence>
<keyword evidence="4 10" id="KW-0547">Nucleotide-binding</keyword>
<evidence type="ECO:0000256" key="6">
    <source>
        <dbReference type="ARBA" id="ARBA00022833"/>
    </source>
</evidence>
<feature type="region of interest" description="Disordered" evidence="12">
    <location>
        <begin position="455"/>
        <end position="480"/>
    </location>
</feature>
<sequence length="868" mass="97398">MVDSSEAENGEIKRAISMCTTAQDMIDFTAIKLKGLREQCDPSEEITQKEIRDTETKLIKLFSKQLVAKTQLKAEDNKKHLSEYPKTEQWLTIVGLKSYISDIVKRGLSLNSLLDMTVEELKNLLKRYEAKEDDFHKLNNALQNLKNWTDKQLHGDSRNSCDGDDLSWSNYKSASSSPFSSSSPKYSTASGRQSVSSLPSEASQPLSLPTPSQSTPSSPVPYIDRDRIRRTPPPTPPLVRPKAANNSRYPSTPPPNKKNHLIPEYQPIKKSKSHESQLANKVTDIDGIKALHKQIMTIKEEEFDSRYKKKPNLYLPNNNEILFRRPSDGSEAGGSRGPSGHASPILPSPIHSPIYIDDHNSLVVPKSPKTPYINHYPSNHRFETKFSLIGSICDTCHKHILLPGKICRECKYKCHRDCAGKAAPLCAPNLYLLDPNRHGSPSMVHKLRPNHSCTEFTKDSESSSCNSSTPSSPFLNPHKESYTPSQGLAFEFPDNPLENDLTGSTYSVHTVRNGDVIGSNTSDDSSKTLEGSNTSEKTLPERVNSVDSQDDPLGGNLWRQNSLSVTLKEWDIPYEQLVIEESIGTGRFGIVYKGHWHGKVAIKMLHMDSDTDNQAQLSAFKQEVAMLKKTRHDNLILFMGACMKPPHLAIVTSYCSGQTLYAYVRSTKEKVQMNKAILVASQIAQGMGYLHARGIVHKDLKSKNIFLENGKVVITDFGLFNVTRLCHGNRKGEWLNISPGWLCYLAPEVIRQLQPLSGKLDLPFSEKSDIYAFGTVWYELLCGEWPFRNQPPETVIWQVGKGLKQSLGSISGTREFKDLLMMCWTFNNSDRPDFAWILKALDRLPKKPLHRSPSHPIHISRSAESVFT</sequence>
<name>A0A8B6FJX1_MYTGA</name>
<reference evidence="15" key="1">
    <citation type="submission" date="2018-11" db="EMBL/GenBank/DDBJ databases">
        <authorList>
            <person name="Alioto T."/>
            <person name="Alioto T."/>
        </authorList>
    </citation>
    <scope>NUCLEOTIDE SEQUENCE</scope>
</reference>
<dbReference type="Gene3D" id="3.30.200.20">
    <property type="entry name" value="Phosphorylase Kinase, domain 1"/>
    <property type="match status" value="1"/>
</dbReference>
<feature type="coiled-coil region" evidence="11">
    <location>
        <begin position="111"/>
        <end position="141"/>
    </location>
</feature>
<proteinExistence type="predicted"/>
<dbReference type="Pfam" id="PF20406">
    <property type="entry name" value="SAM_KSR1_N"/>
    <property type="match status" value="1"/>
</dbReference>
<evidence type="ECO:0000313" key="16">
    <source>
        <dbReference type="Proteomes" id="UP000596742"/>
    </source>
</evidence>
<dbReference type="InterPro" id="IPR051681">
    <property type="entry name" value="Ser/Thr_Kinases-Pseudokinases"/>
</dbReference>
<keyword evidence="7 10" id="KW-0067">ATP-binding</keyword>
<dbReference type="PROSITE" id="PS00479">
    <property type="entry name" value="ZF_DAG_PE_1"/>
    <property type="match status" value="1"/>
</dbReference>
<feature type="region of interest" description="Disordered" evidence="12">
    <location>
        <begin position="319"/>
        <end position="344"/>
    </location>
</feature>
<dbReference type="Gene3D" id="1.10.150.50">
    <property type="entry name" value="Transcription Factor, Ets-1"/>
    <property type="match status" value="1"/>
</dbReference>
<keyword evidence="2 15" id="KW-0808">Transferase</keyword>
<dbReference type="FunFam" id="3.30.200.20:FF:000034">
    <property type="entry name" value="Kinase suppressor of Ras 1"/>
    <property type="match status" value="1"/>
</dbReference>
<dbReference type="Gene3D" id="3.30.60.20">
    <property type="match status" value="1"/>
</dbReference>
<evidence type="ECO:0000256" key="10">
    <source>
        <dbReference type="PROSITE-ProRule" id="PRU10141"/>
    </source>
</evidence>
<dbReference type="CDD" id="cd14063">
    <property type="entry name" value="PK_KSR"/>
    <property type="match status" value="1"/>
</dbReference>
<evidence type="ECO:0000259" key="14">
    <source>
        <dbReference type="PROSITE" id="PS50081"/>
    </source>
</evidence>
<dbReference type="PROSITE" id="PS00108">
    <property type="entry name" value="PROTEIN_KINASE_ST"/>
    <property type="match status" value="1"/>
</dbReference>
<feature type="binding site" evidence="10">
    <location>
        <position position="603"/>
    </location>
    <ligand>
        <name>ATP</name>
        <dbReference type="ChEBI" id="CHEBI:30616"/>
    </ligand>
</feature>
<evidence type="ECO:0000256" key="4">
    <source>
        <dbReference type="ARBA" id="ARBA00022741"/>
    </source>
</evidence>
<dbReference type="SUPFAM" id="SSF57889">
    <property type="entry name" value="Cysteine-rich domain"/>
    <property type="match status" value="1"/>
</dbReference>
<dbReference type="Pfam" id="PF07714">
    <property type="entry name" value="PK_Tyr_Ser-Thr"/>
    <property type="match status" value="1"/>
</dbReference>
<dbReference type="Pfam" id="PF13543">
    <property type="entry name" value="SAM_KSR1"/>
    <property type="match status" value="1"/>
</dbReference>
<keyword evidence="3" id="KW-0479">Metal-binding</keyword>
<evidence type="ECO:0000256" key="9">
    <source>
        <dbReference type="ARBA" id="ARBA00048679"/>
    </source>
</evidence>
<keyword evidence="1" id="KW-0723">Serine/threonine-protein kinase</keyword>
<gene>
    <name evidence="15" type="ORF">MGAL_10B043857</name>
</gene>
<evidence type="ECO:0000256" key="3">
    <source>
        <dbReference type="ARBA" id="ARBA00022723"/>
    </source>
</evidence>
<dbReference type="GO" id="GO:0004674">
    <property type="term" value="F:protein serine/threonine kinase activity"/>
    <property type="evidence" value="ECO:0007669"/>
    <property type="project" value="UniProtKB-KW"/>
</dbReference>
<feature type="compositionally biased region" description="Low complexity" evidence="12">
    <location>
        <begin position="203"/>
        <end position="217"/>
    </location>
</feature>
<dbReference type="InterPro" id="IPR002219">
    <property type="entry name" value="PKC_DAG/PE"/>
</dbReference>
<dbReference type="PROSITE" id="PS50011">
    <property type="entry name" value="PROTEIN_KINASE_DOM"/>
    <property type="match status" value="1"/>
</dbReference>
<comment type="catalytic activity">
    <reaction evidence="8">
        <text>L-threonyl-[protein] + ATP = O-phospho-L-threonyl-[protein] + ADP + H(+)</text>
        <dbReference type="Rhea" id="RHEA:46608"/>
        <dbReference type="Rhea" id="RHEA-COMP:11060"/>
        <dbReference type="Rhea" id="RHEA-COMP:11605"/>
        <dbReference type="ChEBI" id="CHEBI:15378"/>
        <dbReference type="ChEBI" id="CHEBI:30013"/>
        <dbReference type="ChEBI" id="CHEBI:30616"/>
        <dbReference type="ChEBI" id="CHEBI:61977"/>
        <dbReference type="ChEBI" id="CHEBI:456216"/>
        <dbReference type="EC" id="2.7.11.1"/>
    </reaction>
</comment>
<evidence type="ECO:0000256" key="2">
    <source>
        <dbReference type="ARBA" id="ARBA00022679"/>
    </source>
</evidence>
<dbReference type="EC" id="2.7.11.1" evidence="15"/>
<feature type="compositionally biased region" description="Low complexity" evidence="12">
    <location>
        <begin position="462"/>
        <end position="472"/>
    </location>
</feature>
<evidence type="ECO:0000256" key="8">
    <source>
        <dbReference type="ARBA" id="ARBA00047899"/>
    </source>
</evidence>
<dbReference type="GO" id="GO:0005524">
    <property type="term" value="F:ATP binding"/>
    <property type="evidence" value="ECO:0007669"/>
    <property type="project" value="UniProtKB-UniRule"/>
</dbReference>
<dbReference type="EMBL" id="UYJE01006789">
    <property type="protein sequence ID" value="VDI49069.1"/>
    <property type="molecule type" value="Genomic_DNA"/>
</dbReference>
<dbReference type="InterPro" id="IPR011009">
    <property type="entry name" value="Kinase-like_dom_sf"/>
</dbReference>